<dbReference type="InterPro" id="IPR036426">
    <property type="entry name" value="Bulb-type_lectin_dom_sf"/>
</dbReference>
<name>A0A0S3TED9_PHAAN</name>
<dbReference type="FunFam" id="2.90.10.10:FF:000017">
    <property type="entry name" value="Putative receptor protein kinase ZmPK1"/>
    <property type="match status" value="1"/>
</dbReference>
<evidence type="ECO:0000256" key="7">
    <source>
        <dbReference type="ARBA" id="ARBA00023180"/>
    </source>
</evidence>
<keyword evidence="7" id="KW-0325">Glycoprotein</keyword>
<dbReference type="SMART" id="SM00108">
    <property type="entry name" value="B_lectin"/>
    <property type="match status" value="1"/>
</dbReference>
<dbReference type="PANTHER" id="PTHR47974">
    <property type="entry name" value="OS07G0415500 PROTEIN"/>
    <property type="match status" value="1"/>
</dbReference>
<comment type="subcellular location">
    <subcellularLocation>
        <location evidence="1">Membrane</location>
        <topology evidence="1">Single-pass membrane protein</topology>
    </subcellularLocation>
</comment>
<keyword evidence="4" id="KW-1133">Transmembrane helix</keyword>
<evidence type="ECO:0000256" key="3">
    <source>
        <dbReference type="ARBA" id="ARBA00022729"/>
    </source>
</evidence>
<keyword evidence="2" id="KW-0812">Transmembrane</keyword>
<dbReference type="CDD" id="cd00028">
    <property type="entry name" value="B_lectin"/>
    <property type="match status" value="1"/>
</dbReference>
<dbReference type="PANTHER" id="PTHR47974:SF3">
    <property type="entry name" value="RECEPTOR-LIKE SERINE_THREONINE-PROTEIN KINASE"/>
    <property type="match status" value="1"/>
</dbReference>
<evidence type="ECO:0000256" key="6">
    <source>
        <dbReference type="ARBA" id="ARBA00023157"/>
    </source>
</evidence>
<dbReference type="Gene3D" id="2.90.10.10">
    <property type="entry name" value="Bulb-type lectin domain"/>
    <property type="match status" value="1"/>
</dbReference>
<evidence type="ECO:0000313" key="10">
    <source>
        <dbReference type="EMBL" id="BAU03466.1"/>
    </source>
</evidence>
<protein>
    <recommendedName>
        <fullName evidence="9">Bulb-type lectin domain-containing protein</fullName>
    </recommendedName>
</protein>
<dbReference type="OrthoDB" id="619632at2759"/>
<gene>
    <name evidence="10" type="primary">Vigan.UMG111000</name>
    <name evidence="10" type="ORF">VIGAN_UM111000</name>
</gene>
<dbReference type="SUPFAM" id="SSF51110">
    <property type="entry name" value="alpha-D-mannose-specific plant lectins"/>
    <property type="match status" value="1"/>
</dbReference>
<evidence type="ECO:0000256" key="1">
    <source>
        <dbReference type="ARBA" id="ARBA00004167"/>
    </source>
</evidence>
<evidence type="ECO:0000259" key="9">
    <source>
        <dbReference type="PROSITE" id="PS50927"/>
    </source>
</evidence>
<feature type="domain" description="Bulb-type lectin" evidence="9">
    <location>
        <begin position="17"/>
        <end position="148"/>
    </location>
</feature>
<feature type="non-terminal residue" evidence="10">
    <location>
        <position position="200"/>
    </location>
</feature>
<evidence type="ECO:0000256" key="8">
    <source>
        <dbReference type="SAM" id="SignalP"/>
    </source>
</evidence>
<dbReference type="AlphaFoldDB" id="A0A0S3TED9"/>
<dbReference type="InterPro" id="IPR001480">
    <property type="entry name" value="Bulb-type_lectin_dom"/>
</dbReference>
<dbReference type="GO" id="GO:0016020">
    <property type="term" value="C:membrane"/>
    <property type="evidence" value="ECO:0007669"/>
    <property type="project" value="UniProtKB-SubCell"/>
</dbReference>
<reference evidence="10" key="1">
    <citation type="journal article" date="2015" name="Sci. Rep.">
        <title>The power of single molecule real-time sequencing technology in the de novo assembly of a eukaryotic genome.</title>
        <authorList>
            <person name="Sakai H."/>
            <person name="Naito K."/>
            <person name="Ogiso-Tanaka E."/>
            <person name="Takahashi Y."/>
            <person name="Iseki K."/>
            <person name="Muto C."/>
            <person name="Satou K."/>
            <person name="Teruya K."/>
            <person name="Shiroma A."/>
            <person name="Shimoji M."/>
            <person name="Hirano T."/>
            <person name="Itoh T."/>
            <person name="Kaga A."/>
            <person name="Tomooka N."/>
        </authorList>
    </citation>
    <scope>NUCLEOTIDE SEQUENCE</scope>
</reference>
<dbReference type="PROSITE" id="PS50927">
    <property type="entry name" value="BULB_LECTIN"/>
    <property type="match status" value="1"/>
</dbReference>
<dbReference type="Pfam" id="PF01453">
    <property type="entry name" value="B_lectin"/>
    <property type="match status" value="1"/>
</dbReference>
<proteinExistence type="predicted"/>
<accession>A0A0S3TED9</accession>
<feature type="signal peptide" evidence="8">
    <location>
        <begin position="1"/>
        <end position="22"/>
    </location>
</feature>
<feature type="chain" id="PRO_5006619161" description="Bulb-type lectin domain-containing protein" evidence="8">
    <location>
        <begin position="23"/>
        <end position="200"/>
    </location>
</feature>
<evidence type="ECO:0000256" key="5">
    <source>
        <dbReference type="ARBA" id="ARBA00023136"/>
    </source>
</evidence>
<keyword evidence="5" id="KW-0472">Membrane</keyword>
<dbReference type="EMBL" id="AP015487">
    <property type="protein sequence ID" value="BAU03466.1"/>
    <property type="molecule type" value="Genomic_DNA"/>
</dbReference>
<evidence type="ECO:0000256" key="2">
    <source>
        <dbReference type="ARBA" id="ARBA00022692"/>
    </source>
</evidence>
<organism evidence="10">
    <name type="scientific">Vigna angularis var. angularis</name>
    <dbReference type="NCBI Taxonomy" id="157739"/>
    <lineage>
        <taxon>Eukaryota</taxon>
        <taxon>Viridiplantae</taxon>
        <taxon>Streptophyta</taxon>
        <taxon>Embryophyta</taxon>
        <taxon>Tracheophyta</taxon>
        <taxon>Spermatophyta</taxon>
        <taxon>Magnoliopsida</taxon>
        <taxon>eudicotyledons</taxon>
        <taxon>Gunneridae</taxon>
        <taxon>Pentapetalae</taxon>
        <taxon>rosids</taxon>
        <taxon>fabids</taxon>
        <taxon>Fabales</taxon>
        <taxon>Fabaceae</taxon>
        <taxon>Papilionoideae</taxon>
        <taxon>50 kb inversion clade</taxon>
        <taxon>NPAAA clade</taxon>
        <taxon>indigoferoid/millettioid clade</taxon>
        <taxon>Phaseoleae</taxon>
        <taxon>Vigna</taxon>
    </lineage>
</organism>
<keyword evidence="3 8" id="KW-0732">Signal</keyword>
<keyword evidence="6" id="KW-1015">Disulfide bond</keyword>
<sequence length="200" mass="22225">MTKALSITLLLLPLMYFQRSSSSSSLRMGSSLSVENPHHILISPNAIFSAGFIAVGENAYSFAIWFTEPHFHSPSTVTWMANRDQPVNGKRSKISLTNDGNVVLVDASYNTAWSSNTDSLDPVELHLRDDGNLVLSQLQGTVLWQSFDFPTDTLVPGQPLTRYTHLLSSRSHTNHSSGFYKLYFGDDNILRLLYDGPDVS</sequence>
<evidence type="ECO:0000256" key="4">
    <source>
        <dbReference type="ARBA" id="ARBA00022989"/>
    </source>
</evidence>